<dbReference type="PANTHER" id="PTHR47955">
    <property type="entry name" value="CYTOCHROME P450 FAMILY 71 PROTEIN"/>
    <property type="match status" value="1"/>
</dbReference>
<organism evidence="10 11">
    <name type="scientific">Panicum miliaceum</name>
    <name type="common">Proso millet</name>
    <name type="synonym">Broomcorn millet</name>
    <dbReference type="NCBI Taxonomy" id="4540"/>
    <lineage>
        <taxon>Eukaryota</taxon>
        <taxon>Viridiplantae</taxon>
        <taxon>Streptophyta</taxon>
        <taxon>Embryophyta</taxon>
        <taxon>Tracheophyta</taxon>
        <taxon>Spermatophyta</taxon>
        <taxon>Magnoliopsida</taxon>
        <taxon>Liliopsida</taxon>
        <taxon>Poales</taxon>
        <taxon>Poaceae</taxon>
        <taxon>PACMAD clade</taxon>
        <taxon>Panicoideae</taxon>
        <taxon>Panicodae</taxon>
        <taxon>Paniceae</taxon>
        <taxon>Panicinae</taxon>
        <taxon>Panicum</taxon>
        <taxon>Panicum sect. Panicum</taxon>
    </lineage>
</organism>
<keyword evidence="2 7" id="KW-0349">Heme</keyword>
<dbReference type="PRINTS" id="PR00385">
    <property type="entry name" value="P450"/>
</dbReference>
<protein>
    <submittedName>
        <fullName evidence="10">4-hydroxyphenylacetaldehyde oxime monooxygenase-like</fullName>
    </submittedName>
</protein>
<name>A0A3L6TKI2_PANMI</name>
<dbReference type="EMBL" id="PQIB02000001">
    <property type="protein sequence ID" value="RLN40729.1"/>
    <property type="molecule type" value="Genomic_DNA"/>
</dbReference>
<dbReference type="STRING" id="4540.A0A3L6TKI2"/>
<evidence type="ECO:0000256" key="1">
    <source>
        <dbReference type="ARBA" id="ARBA00010617"/>
    </source>
</evidence>
<dbReference type="PRINTS" id="PR00463">
    <property type="entry name" value="EP450I"/>
</dbReference>
<evidence type="ECO:0000256" key="8">
    <source>
        <dbReference type="RuleBase" id="RU000461"/>
    </source>
</evidence>
<dbReference type="InterPro" id="IPR001128">
    <property type="entry name" value="Cyt_P450"/>
</dbReference>
<dbReference type="InterPro" id="IPR002401">
    <property type="entry name" value="Cyt_P450_E_grp-I"/>
</dbReference>
<dbReference type="PROSITE" id="PS00086">
    <property type="entry name" value="CYTOCHROME_P450"/>
    <property type="match status" value="1"/>
</dbReference>
<reference evidence="11" key="1">
    <citation type="journal article" date="2019" name="Nat. Commun.">
        <title>The genome of broomcorn millet.</title>
        <authorList>
            <person name="Zou C."/>
            <person name="Miki D."/>
            <person name="Li D."/>
            <person name="Tang Q."/>
            <person name="Xiao L."/>
            <person name="Rajput S."/>
            <person name="Deng P."/>
            <person name="Jia W."/>
            <person name="Huang R."/>
            <person name="Zhang M."/>
            <person name="Sun Y."/>
            <person name="Hu J."/>
            <person name="Fu X."/>
            <person name="Schnable P.S."/>
            <person name="Li F."/>
            <person name="Zhang H."/>
            <person name="Feng B."/>
            <person name="Zhu X."/>
            <person name="Liu R."/>
            <person name="Schnable J.C."/>
            <person name="Zhu J.-K."/>
            <person name="Zhang H."/>
        </authorList>
    </citation>
    <scope>NUCLEOTIDE SEQUENCE [LARGE SCALE GENOMIC DNA]</scope>
</reference>
<evidence type="ECO:0000256" key="5">
    <source>
        <dbReference type="ARBA" id="ARBA00023004"/>
    </source>
</evidence>
<gene>
    <name evidence="10" type="ORF">C2845_PM01G46490</name>
</gene>
<dbReference type="FunFam" id="1.10.630.10:FF:000043">
    <property type="entry name" value="Cytochrome P450 99A2"/>
    <property type="match status" value="1"/>
</dbReference>
<comment type="cofactor">
    <cofactor evidence="7">
        <name>heme</name>
        <dbReference type="ChEBI" id="CHEBI:30413"/>
    </cofactor>
</comment>
<comment type="caution">
    <text evidence="10">The sequence shown here is derived from an EMBL/GenBank/DDBJ whole genome shotgun (WGS) entry which is preliminary data.</text>
</comment>
<dbReference type="Proteomes" id="UP000275267">
    <property type="component" value="Unassembled WGS sequence"/>
</dbReference>
<evidence type="ECO:0000256" key="2">
    <source>
        <dbReference type="ARBA" id="ARBA00022617"/>
    </source>
</evidence>
<evidence type="ECO:0000313" key="11">
    <source>
        <dbReference type="Proteomes" id="UP000275267"/>
    </source>
</evidence>
<keyword evidence="11" id="KW-1185">Reference proteome</keyword>
<accession>A0A3L6TKI2</accession>
<dbReference type="GO" id="GO:0004497">
    <property type="term" value="F:monooxygenase activity"/>
    <property type="evidence" value="ECO:0007669"/>
    <property type="project" value="UniProtKB-KW"/>
</dbReference>
<evidence type="ECO:0000256" key="9">
    <source>
        <dbReference type="SAM" id="Phobius"/>
    </source>
</evidence>
<keyword evidence="4 8" id="KW-0560">Oxidoreductase</keyword>
<dbReference type="OrthoDB" id="2789670at2759"/>
<dbReference type="InterPro" id="IPR036396">
    <property type="entry name" value="Cyt_P450_sf"/>
</dbReference>
<evidence type="ECO:0000256" key="7">
    <source>
        <dbReference type="PIRSR" id="PIRSR602401-1"/>
    </source>
</evidence>
<dbReference type="GO" id="GO:0016705">
    <property type="term" value="F:oxidoreductase activity, acting on paired donors, with incorporation or reduction of molecular oxygen"/>
    <property type="evidence" value="ECO:0007669"/>
    <property type="project" value="InterPro"/>
</dbReference>
<dbReference type="Gene3D" id="1.10.630.10">
    <property type="entry name" value="Cytochrome P450"/>
    <property type="match status" value="1"/>
</dbReference>
<evidence type="ECO:0000256" key="6">
    <source>
        <dbReference type="ARBA" id="ARBA00023033"/>
    </source>
</evidence>
<keyword evidence="5 7" id="KW-0408">Iron</keyword>
<dbReference type="Pfam" id="PF00067">
    <property type="entry name" value="p450"/>
    <property type="match status" value="1"/>
</dbReference>
<keyword evidence="6 8" id="KW-0503">Monooxygenase</keyword>
<dbReference type="AlphaFoldDB" id="A0A3L6TKI2"/>
<evidence type="ECO:0000313" key="10">
    <source>
        <dbReference type="EMBL" id="RLN40729.1"/>
    </source>
</evidence>
<feature type="binding site" description="axial binding residue" evidence="7">
    <location>
        <position position="461"/>
    </location>
    <ligand>
        <name>heme</name>
        <dbReference type="ChEBI" id="CHEBI:30413"/>
    </ligand>
    <ligandPart>
        <name>Fe</name>
        <dbReference type="ChEBI" id="CHEBI:18248"/>
    </ligandPart>
</feature>
<keyword evidence="9" id="KW-0472">Membrane</keyword>
<evidence type="ECO:0000256" key="4">
    <source>
        <dbReference type="ARBA" id="ARBA00023002"/>
    </source>
</evidence>
<dbReference type="SUPFAM" id="SSF48264">
    <property type="entry name" value="Cytochrome P450"/>
    <property type="match status" value="1"/>
</dbReference>
<dbReference type="PANTHER" id="PTHR47955:SF11">
    <property type="entry name" value="4-HYDROXYPHENYLACETALDEHYDE OXIME MONOOXYGENASE"/>
    <property type="match status" value="1"/>
</dbReference>
<evidence type="ECO:0000256" key="3">
    <source>
        <dbReference type="ARBA" id="ARBA00022723"/>
    </source>
</evidence>
<dbReference type="CDD" id="cd11072">
    <property type="entry name" value="CYP71-like"/>
    <property type="match status" value="1"/>
</dbReference>
<keyword evidence="9" id="KW-0812">Transmembrane</keyword>
<keyword evidence="9" id="KW-1133">Transmembrane helix</keyword>
<sequence>MVTQWPVLGLPQQWQLPATVLLGMLHVLSILFLASKWRSTSRKDQIHLPPSPPGLPILGNLHQMGALPHRSLRDLAQQHGQVMLLQLGRVPTVVVSSAEAAREVMQTHDADCCSRPDTAGPRRLSYDHKDVAFSPYSKQWRERRKLLVVEFLSMRRVQDAWYARAAEVDKLIDRLTVRGQKPVVLEDHIFRYMDGIVGTVAFGNIYGTEQFGHKKQFHDIIDEAMIARSSFCAEDYFPNTLGRLVDRLTGVLSRREHVFREFDAFFEKIIKQHLESTHTKTINNGGDLVDVLIGLMKEHQGSSSFSFSRDHIKALLTNTFIGAIDTCSVTIVWAMAELIRKPWVLKKVQDEIRTIVGNKERVHPNDLPNFKYLKTVVMETLRLHPALPLLVPRETLRQIKISGYDVPAKTRLFVNTWAIGRDPTIWDNPEDFDPDRFEGKDVSFNGTHFDFVPFGAGRRMCPGMAMGVATTEFTLANLLHCFNWRLPDGVSSEDIDMEEAGGLTVHKKMPLVLVPTRCDGQC</sequence>
<dbReference type="InterPro" id="IPR017972">
    <property type="entry name" value="Cyt_P450_CS"/>
</dbReference>
<proteinExistence type="inferred from homology"/>
<keyword evidence="3 7" id="KW-0479">Metal-binding</keyword>
<dbReference type="GO" id="GO:0005506">
    <property type="term" value="F:iron ion binding"/>
    <property type="evidence" value="ECO:0007669"/>
    <property type="project" value="InterPro"/>
</dbReference>
<feature type="transmembrane region" description="Helical" evidence="9">
    <location>
        <begin position="14"/>
        <end position="34"/>
    </location>
</feature>
<comment type="similarity">
    <text evidence="1 8">Belongs to the cytochrome P450 family.</text>
</comment>
<dbReference type="GO" id="GO:0020037">
    <property type="term" value="F:heme binding"/>
    <property type="evidence" value="ECO:0007669"/>
    <property type="project" value="InterPro"/>
</dbReference>